<feature type="transmembrane region" description="Helical" evidence="2">
    <location>
        <begin position="75"/>
        <end position="97"/>
    </location>
</feature>
<keyword evidence="2" id="KW-1133">Transmembrane helix</keyword>
<proteinExistence type="predicted"/>
<reference evidence="3" key="1">
    <citation type="journal article" date="2021" name="PeerJ">
        <title>Extensive microbial diversity within the chicken gut microbiome revealed by metagenomics and culture.</title>
        <authorList>
            <person name="Gilroy R."/>
            <person name="Ravi A."/>
            <person name="Getino M."/>
            <person name="Pursley I."/>
            <person name="Horton D.L."/>
            <person name="Alikhan N.F."/>
            <person name="Baker D."/>
            <person name="Gharbi K."/>
            <person name="Hall N."/>
            <person name="Watson M."/>
            <person name="Adriaenssens E.M."/>
            <person name="Foster-Nyarko E."/>
            <person name="Jarju S."/>
            <person name="Secka A."/>
            <person name="Antonio M."/>
            <person name="Oren A."/>
            <person name="Chaudhuri R.R."/>
            <person name="La Ragione R."/>
            <person name="Hildebrand F."/>
            <person name="Pallen M.J."/>
        </authorList>
    </citation>
    <scope>NUCLEOTIDE SEQUENCE</scope>
    <source>
        <strain evidence="3">USAMLcec2-132</strain>
    </source>
</reference>
<feature type="transmembrane region" description="Helical" evidence="2">
    <location>
        <begin position="36"/>
        <end position="63"/>
    </location>
</feature>
<comment type="caution">
    <text evidence="3">The sequence shown here is derived from an EMBL/GenBank/DDBJ whole genome shotgun (WGS) entry which is preliminary data.</text>
</comment>
<evidence type="ECO:0000313" key="4">
    <source>
        <dbReference type="Proteomes" id="UP000823891"/>
    </source>
</evidence>
<evidence type="ECO:0000256" key="2">
    <source>
        <dbReference type="SAM" id="Phobius"/>
    </source>
</evidence>
<reference evidence="3" key="2">
    <citation type="submission" date="2021-04" db="EMBL/GenBank/DDBJ databases">
        <authorList>
            <person name="Gilroy R."/>
        </authorList>
    </citation>
    <scope>NUCLEOTIDE SEQUENCE</scope>
    <source>
        <strain evidence="3">USAMLcec2-132</strain>
    </source>
</reference>
<organism evidence="3 4">
    <name type="scientific">Candidatus Eisenbergiella merdavium</name>
    <dbReference type="NCBI Taxonomy" id="2838551"/>
    <lineage>
        <taxon>Bacteria</taxon>
        <taxon>Bacillati</taxon>
        <taxon>Bacillota</taxon>
        <taxon>Clostridia</taxon>
        <taxon>Lachnospirales</taxon>
        <taxon>Lachnospiraceae</taxon>
        <taxon>Eisenbergiella</taxon>
    </lineage>
</organism>
<dbReference type="AlphaFoldDB" id="A0A9D2NH55"/>
<dbReference type="EMBL" id="DWWS01000065">
    <property type="protein sequence ID" value="HJC25402.1"/>
    <property type="molecule type" value="Genomic_DNA"/>
</dbReference>
<name>A0A9D2NH55_9FIRM</name>
<evidence type="ECO:0008006" key="5">
    <source>
        <dbReference type="Google" id="ProtNLM"/>
    </source>
</evidence>
<evidence type="ECO:0000256" key="1">
    <source>
        <dbReference type="SAM" id="MobiDB-lite"/>
    </source>
</evidence>
<evidence type="ECO:0000313" key="3">
    <source>
        <dbReference type="EMBL" id="HJC25402.1"/>
    </source>
</evidence>
<accession>A0A9D2NH55</accession>
<keyword evidence="2" id="KW-0812">Transmembrane</keyword>
<keyword evidence="2" id="KW-0472">Membrane</keyword>
<protein>
    <recommendedName>
        <fullName evidence="5">Host cell surface-exposed lipoprotein</fullName>
    </recommendedName>
</protein>
<dbReference type="Proteomes" id="UP000823891">
    <property type="component" value="Unassembled WGS sequence"/>
</dbReference>
<feature type="region of interest" description="Disordered" evidence="1">
    <location>
        <begin position="299"/>
        <end position="330"/>
    </location>
</feature>
<gene>
    <name evidence="3" type="ORF">H9761_17170</name>
</gene>
<sequence>MKCKKCGNEFSGDVCPHCGTLAPKQTAQKDNGTLCMILGILGLVFSLFCFGWILAIASIVVGMKCKDTQTPGRRKVGMITSIITLALTVIILLAAAVSGDDSTTENEQVETATETISAETEVASSEAETETMPEANTSAMVDYIAAEAQESANQAATDEKRDEALDFIASSYPEYFSDNETMEQAIYYGYYLEFAYDINESQYAELGMDVEQAVKYVYRGTEAVEDEHVQENLKQIAEILNTLGYAVEGEVAEAEQPVSQAEETVPSEPASAEAVMEPSESVSASAAALPAQTDVALNTSEAEEQSIEPQSSTVYWTPGGKKYHSTQDCPSLARSSTILSGSLSDAQAAGKSEPCKNCH</sequence>